<comment type="caution">
    <text evidence="1">The sequence shown here is derived from an EMBL/GenBank/DDBJ whole genome shotgun (WGS) entry which is preliminary data.</text>
</comment>
<dbReference type="Pfam" id="PF17443">
    <property type="entry name" value="pXO2-72"/>
    <property type="match status" value="1"/>
</dbReference>
<dbReference type="RefSeq" id="WP_116277599.1">
    <property type="nucleotide sequence ID" value="NZ_NFZX01000007.1"/>
</dbReference>
<organism evidence="1 2">
    <name type="scientific">Virgibacillus dokdonensis</name>
    <dbReference type="NCBI Taxonomy" id="302167"/>
    <lineage>
        <taxon>Bacteria</taxon>
        <taxon>Bacillati</taxon>
        <taxon>Bacillota</taxon>
        <taxon>Bacilli</taxon>
        <taxon>Bacillales</taxon>
        <taxon>Bacillaceae</taxon>
        <taxon>Virgibacillus</taxon>
    </lineage>
</organism>
<evidence type="ECO:0000313" key="1">
    <source>
        <dbReference type="EMBL" id="RFA36248.1"/>
    </source>
</evidence>
<accession>A0A3E0WTT1</accession>
<proteinExistence type="predicted"/>
<protein>
    <submittedName>
        <fullName evidence="1">Uncharacterized protein</fullName>
    </submittedName>
</protein>
<dbReference type="InterPro" id="IPR020250">
    <property type="entry name" value="Plasmid_pXO2-72"/>
</dbReference>
<sequence length="73" mass="8425">MINNFMTPAEAAHRWGISLETVKNKLKPSIAGQESIDQLIDKGLIKYFQKPGGKRKEWIISVQAMEYWFGKKE</sequence>
<gene>
    <name evidence="1" type="ORF">CAI16_05520</name>
</gene>
<evidence type="ECO:0000313" key="2">
    <source>
        <dbReference type="Proteomes" id="UP000256488"/>
    </source>
</evidence>
<dbReference type="EMBL" id="NFZX01000007">
    <property type="protein sequence ID" value="RFA36248.1"/>
    <property type="molecule type" value="Genomic_DNA"/>
</dbReference>
<dbReference type="Proteomes" id="UP000256488">
    <property type="component" value="Unassembled WGS sequence"/>
</dbReference>
<dbReference type="AlphaFoldDB" id="A0A3E0WTT1"/>
<name>A0A3E0WTT1_9BACI</name>
<reference evidence="1 2" key="1">
    <citation type="submission" date="2017-05" db="EMBL/GenBank/DDBJ databases">
        <title>Virgibacillus sp. AK90 isolated from a saltern of Kakinada, India.</title>
        <authorList>
            <person name="Gupta V."/>
            <person name="Sidhu C."/>
            <person name="Korpole S."/>
            <person name="Pinnaka A.K."/>
        </authorList>
    </citation>
    <scope>NUCLEOTIDE SEQUENCE [LARGE SCALE GENOMIC DNA]</scope>
    <source>
        <strain evidence="1 2">AK90</strain>
    </source>
</reference>